<dbReference type="PROSITE" id="PS50819">
    <property type="entry name" value="INTEIN_ENDONUCLEASE"/>
    <property type="match status" value="1"/>
</dbReference>
<dbReference type="CDD" id="cd00081">
    <property type="entry name" value="Hint"/>
    <property type="match status" value="1"/>
</dbReference>
<comment type="caution">
    <text evidence="12">The sequence shown here is derived from an EMBL/GenBank/DDBJ whole genome shotgun (WGS) entry which is preliminary data.</text>
</comment>
<dbReference type="SUPFAM" id="SSF51294">
    <property type="entry name" value="Hedgehog/intein (Hint) domain"/>
    <property type="match status" value="1"/>
</dbReference>
<dbReference type="GO" id="GO:0016539">
    <property type="term" value="P:intein-mediated protein splicing"/>
    <property type="evidence" value="ECO:0007669"/>
    <property type="project" value="InterPro"/>
</dbReference>
<organism evidence="12">
    <name type="scientific">marine sediment metagenome</name>
    <dbReference type="NCBI Taxonomy" id="412755"/>
    <lineage>
        <taxon>unclassified sequences</taxon>
        <taxon>metagenomes</taxon>
        <taxon>ecological metagenomes</taxon>
    </lineage>
</organism>
<dbReference type="GO" id="GO:0008170">
    <property type="term" value="F:N-methyltransferase activity"/>
    <property type="evidence" value="ECO:0007669"/>
    <property type="project" value="InterPro"/>
</dbReference>
<dbReference type="PROSITE" id="PS50818">
    <property type="entry name" value="INTEIN_C_TER"/>
    <property type="match status" value="1"/>
</dbReference>
<dbReference type="GO" id="GO:0032259">
    <property type="term" value="P:methylation"/>
    <property type="evidence" value="ECO:0007669"/>
    <property type="project" value="UniProtKB-KW"/>
</dbReference>
<evidence type="ECO:0000256" key="9">
    <source>
        <dbReference type="ARBA" id="ARBA00023125"/>
    </source>
</evidence>
<dbReference type="Pfam" id="PF01555">
    <property type="entry name" value="N6_N4_Mtase"/>
    <property type="match status" value="2"/>
</dbReference>
<dbReference type="Gene3D" id="3.10.28.10">
    <property type="entry name" value="Homing endonucleases"/>
    <property type="match status" value="1"/>
</dbReference>
<dbReference type="Gene3D" id="3.40.50.150">
    <property type="entry name" value="Vaccinia Virus protein VP39"/>
    <property type="match status" value="3"/>
</dbReference>
<evidence type="ECO:0000256" key="4">
    <source>
        <dbReference type="ARBA" id="ARBA00022679"/>
    </source>
</evidence>
<dbReference type="AlphaFoldDB" id="A0A0F9UN00"/>
<evidence type="ECO:0000256" key="7">
    <source>
        <dbReference type="ARBA" id="ARBA00022813"/>
    </source>
</evidence>
<dbReference type="GO" id="GO:0009307">
    <property type="term" value="P:DNA restriction-modification system"/>
    <property type="evidence" value="ECO:0007669"/>
    <property type="project" value="UniProtKB-KW"/>
</dbReference>
<name>A0A0F9UN00_9ZZZZ</name>
<dbReference type="InterPro" id="IPR004042">
    <property type="entry name" value="Intein_endonuc_central"/>
</dbReference>
<dbReference type="PRINTS" id="PR00379">
    <property type="entry name" value="INTEIN"/>
</dbReference>
<evidence type="ECO:0000256" key="5">
    <source>
        <dbReference type="ARBA" id="ARBA00022691"/>
    </source>
</evidence>
<evidence type="ECO:0000259" key="11">
    <source>
        <dbReference type="PROSITE" id="PS50819"/>
    </source>
</evidence>
<reference evidence="12" key="1">
    <citation type="journal article" date="2015" name="Nature">
        <title>Complex archaea that bridge the gap between prokaryotes and eukaryotes.</title>
        <authorList>
            <person name="Spang A."/>
            <person name="Saw J.H."/>
            <person name="Jorgensen S.L."/>
            <person name="Zaremba-Niedzwiedzka K."/>
            <person name="Martijn J."/>
            <person name="Lind A.E."/>
            <person name="van Eijk R."/>
            <person name="Schleper C."/>
            <person name="Guy L."/>
            <person name="Ettema T.J."/>
        </authorList>
    </citation>
    <scope>NUCLEOTIDE SEQUENCE</scope>
</reference>
<dbReference type="InterPro" id="IPR027434">
    <property type="entry name" value="Homing_endonucl"/>
</dbReference>
<dbReference type="InterPro" id="IPR002941">
    <property type="entry name" value="DNA_methylase_N4/N6"/>
</dbReference>
<dbReference type="InterPro" id="IPR030934">
    <property type="entry name" value="Intein_C"/>
</dbReference>
<evidence type="ECO:0000256" key="1">
    <source>
        <dbReference type="ARBA" id="ARBA00010203"/>
    </source>
</evidence>
<evidence type="ECO:0000256" key="6">
    <source>
        <dbReference type="ARBA" id="ARBA00022747"/>
    </source>
</evidence>
<dbReference type="SUPFAM" id="SSF53335">
    <property type="entry name" value="S-adenosyl-L-methionine-dependent methyltransferases"/>
    <property type="match status" value="2"/>
</dbReference>
<evidence type="ECO:0000256" key="8">
    <source>
        <dbReference type="ARBA" id="ARBA00023000"/>
    </source>
</evidence>
<dbReference type="PROSITE" id="PS50817">
    <property type="entry name" value="INTEIN_N_TER"/>
    <property type="match status" value="1"/>
</dbReference>
<accession>A0A0F9UN00</accession>
<evidence type="ECO:0000313" key="12">
    <source>
        <dbReference type="EMBL" id="KKN62596.1"/>
    </source>
</evidence>
<dbReference type="InterPro" id="IPR036844">
    <property type="entry name" value="Hint_dom_sf"/>
</dbReference>
<keyword evidence="3" id="KW-0489">Methyltransferase</keyword>
<gene>
    <name evidence="12" type="ORF">LCGC14_0510070</name>
</gene>
<evidence type="ECO:0000256" key="2">
    <source>
        <dbReference type="ARBA" id="ARBA00012185"/>
    </source>
</evidence>
<sequence>MTAIFLQGDARVVLQGLPADLFHCVVTSPPYFGLRKYEGGEEVWDGAAECGHEWGEEMIRRDRGSAKGASAVVGNQLREVSGVETRQGNFCIKCGSWRGQLGSESDPGLYIQHLVEICQEVKRVLRPDGVFWLSIGDSWAGYWGDKYAHRPFGKDRSPGPGTPPNKRSLDFRNGGVKPLDMILIPSMLALAARDDGWYVRSMVVWCLSGGTYLYTRAQKGDMPMMIQDMVRLDPKTVKLWNGEKWTQVLGWSKANRVSDELELVLRSGERISCSPNHRFPTEHGLLSASNISVGDCLLSTTIPEPVSVKDSSHIGLDAAWLAGLYLAEGSKADDTIQIAGNVSDEGRWERIQCIVASYGGVATRTIKGNKMDIRIYGKVLNAIIAELVSGHNAKTKCLATVCWRYSNVFLRELLDGYLSGDGGWDEKNQRWRLGFARNYNLERDLRVLASRLSFHLVLNLSYSKCQTGTFPSHKGEIRFSRNGHPNEKNPCEVVAIQKSRCREVYDIGVEDEPHIYALASGVLTHNSKSNPMPESVNGWRWEHHKVKVESARSSTQPSSTVIGDGRRDNFGGLSNTLATVWQDCLGCSKCRSNDGYVLRKGSWRPTDAHEYILMLTKTNHYFCDREAVLEQGVYPAGEARQGGDGHKSLGAGSRTTEGLHNKDWIGNGGRNLRSVWSFPTKPGKFNHYAAYPPRLAEICIKSSTSEKGCCPKCGAPWARVIEKGLTAHDGDTGSGYVEGSTANRLALLRQAAREWGAEYVNSAQSVSWRPTCTCSAGDPVSCRVLDPFSGAGTTALVAEQLGLDSVSVDTSAEYIQLSKDRLAADEQKRIDEFIKTAKRSARKSSANNV</sequence>
<dbReference type="Gene3D" id="2.170.16.10">
    <property type="entry name" value="Hedgehog/Intein (Hint) domain"/>
    <property type="match status" value="1"/>
</dbReference>
<evidence type="ECO:0000256" key="3">
    <source>
        <dbReference type="ARBA" id="ARBA00022603"/>
    </source>
</evidence>
<dbReference type="InterPro" id="IPR017985">
    <property type="entry name" value="MeTrfase_CN4_CS"/>
</dbReference>
<keyword evidence="9" id="KW-0238">DNA-binding</keyword>
<dbReference type="SUPFAM" id="SSF55608">
    <property type="entry name" value="Homing endonucleases"/>
    <property type="match status" value="1"/>
</dbReference>
<comment type="similarity">
    <text evidence="1">Belongs to the N(4)/N(6)-methyltransferase family. N(4) subfamily.</text>
</comment>
<keyword evidence="7" id="KW-0068">Autocatalytic cleavage</keyword>
<dbReference type="CDD" id="cd02440">
    <property type="entry name" value="AdoMet_MTases"/>
    <property type="match status" value="1"/>
</dbReference>
<dbReference type="EC" id="2.1.1.113" evidence="2"/>
<proteinExistence type="inferred from homology"/>
<keyword evidence="5" id="KW-0949">S-adenosyl-L-methionine</keyword>
<dbReference type="GO" id="GO:0003677">
    <property type="term" value="F:DNA binding"/>
    <property type="evidence" value="ECO:0007669"/>
    <property type="project" value="UniProtKB-KW"/>
</dbReference>
<dbReference type="EMBL" id="LAZR01000618">
    <property type="protein sequence ID" value="KKN62596.1"/>
    <property type="molecule type" value="Genomic_DNA"/>
</dbReference>
<keyword evidence="8" id="KW-0651">Protein splicing</keyword>
<dbReference type="NCBIfam" id="TIGR01443">
    <property type="entry name" value="intein_Cterm"/>
    <property type="match status" value="1"/>
</dbReference>
<dbReference type="PROSITE" id="PS00093">
    <property type="entry name" value="N4_MTASE"/>
    <property type="match status" value="1"/>
</dbReference>
<protein>
    <recommendedName>
        <fullName evidence="2">site-specific DNA-methyltransferase (cytosine-N(4)-specific)</fullName>
        <ecNumber evidence="2">2.1.1.113</ecNumber>
    </recommendedName>
</protein>
<comment type="catalytic activity">
    <reaction evidence="10">
        <text>a 2'-deoxycytidine in DNA + S-adenosyl-L-methionine = an N(4)-methyl-2'-deoxycytidine in DNA + S-adenosyl-L-homocysteine + H(+)</text>
        <dbReference type="Rhea" id="RHEA:16857"/>
        <dbReference type="Rhea" id="RHEA-COMP:11369"/>
        <dbReference type="Rhea" id="RHEA-COMP:13674"/>
        <dbReference type="ChEBI" id="CHEBI:15378"/>
        <dbReference type="ChEBI" id="CHEBI:57856"/>
        <dbReference type="ChEBI" id="CHEBI:59789"/>
        <dbReference type="ChEBI" id="CHEBI:85452"/>
        <dbReference type="ChEBI" id="CHEBI:137933"/>
        <dbReference type="EC" id="2.1.1.113"/>
    </reaction>
</comment>
<dbReference type="GO" id="GO:0015667">
    <property type="term" value="F:site-specific DNA-methyltransferase (cytosine-N4-specific) activity"/>
    <property type="evidence" value="ECO:0007669"/>
    <property type="project" value="UniProtKB-EC"/>
</dbReference>
<dbReference type="InterPro" id="IPR029063">
    <property type="entry name" value="SAM-dependent_MTases_sf"/>
</dbReference>
<dbReference type="InterPro" id="IPR006142">
    <property type="entry name" value="INTEIN"/>
</dbReference>
<evidence type="ECO:0000256" key="10">
    <source>
        <dbReference type="ARBA" id="ARBA00049120"/>
    </source>
</evidence>
<dbReference type="GO" id="GO:0004519">
    <property type="term" value="F:endonuclease activity"/>
    <property type="evidence" value="ECO:0007669"/>
    <property type="project" value="InterPro"/>
</dbReference>
<dbReference type="InterPro" id="IPR006141">
    <property type="entry name" value="Intein_N"/>
</dbReference>
<keyword evidence="4" id="KW-0808">Transferase</keyword>
<feature type="domain" description="DOD-type homing endonuclease" evidence="11">
    <location>
        <begin position="321"/>
        <end position="454"/>
    </location>
</feature>
<keyword evidence="6" id="KW-0680">Restriction system</keyword>